<gene>
    <name evidence="1" type="ORF">DSO57_1008197</name>
</gene>
<dbReference type="EMBL" id="QTSX02001445">
    <property type="protein sequence ID" value="KAJ9082064.1"/>
    <property type="molecule type" value="Genomic_DNA"/>
</dbReference>
<reference evidence="1" key="1">
    <citation type="submission" date="2022-04" db="EMBL/GenBank/DDBJ databases">
        <title>Genome of the entomopathogenic fungus Entomophthora muscae.</title>
        <authorList>
            <person name="Elya C."/>
            <person name="Lovett B.R."/>
            <person name="Lee E."/>
            <person name="Macias A.M."/>
            <person name="Hajek A.E."/>
            <person name="De Bivort B.L."/>
            <person name="Kasson M.T."/>
            <person name="De Fine Licht H.H."/>
            <person name="Stajich J.E."/>
        </authorList>
    </citation>
    <scope>NUCLEOTIDE SEQUENCE</scope>
    <source>
        <strain evidence="1">Berkeley</strain>
    </source>
</reference>
<accession>A0ACC2U5J3</accession>
<organism evidence="1 2">
    <name type="scientific">Entomophthora muscae</name>
    <dbReference type="NCBI Taxonomy" id="34485"/>
    <lineage>
        <taxon>Eukaryota</taxon>
        <taxon>Fungi</taxon>
        <taxon>Fungi incertae sedis</taxon>
        <taxon>Zoopagomycota</taxon>
        <taxon>Entomophthoromycotina</taxon>
        <taxon>Entomophthoromycetes</taxon>
        <taxon>Entomophthorales</taxon>
        <taxon>Entomophthoraceae</taxon>
        <taxon>Entomophthora</taxon>
    </lineage>
</organism>
<dbReference type="Proteomes" id="UP001165960">
    <property type="component" value="Unassembled WGS sequence"/>
</dbReference>
<sequence>MITFNNLWDTSHPQELLESLKSYYTITNQSYVDTCNQLKAQGEAIIHDLLYSNKIDSITIPSNMFHITTTSCSLSGYPIITVPAGFDNKLPFGISFYATANAKPLLIALSSAFEGLTPFLPTPSNFCSK</sequence>
<keyword evidence="2" id="KW-1185">Reference proteome</keyword>
<evidence type="ECO:0000313" key="1">
    <source>
        <dbReference type="EMBL" id="KAJ9082064.1"/>
    </source>
</evidence>
<evidence type="ECO:0000313" key="2">
    <source>
        <dbReference type="Proteomes" id="UP001165960"/>
    </source>
</evidence>
<comment type="caution">
    <text evidence="1">The sequence shown here is derived from an EMBL/GenBank/DDBJ whole genome shotgun (WGS) entry which is preliminary data.</text>
</comment>
<name>A0ACC2U5J3_9FUNG</name>
<protein>
    <submittedName>
        <fullName evidence="1">Uncharacterized protein</fullName>
    </submittedName>
</protein>
<proteinExistence type="predicted"/>